<accession>A0A1H5PDZ0</accession>
<reference evidence="1 2" key="1">
    <citation type="submission" date="2016-10" db="EMBL/GenBank/DDBJ databases">
        <authorList>
            <person name="de Groot N.N."/>
        </authorList>
    </citation>
    <scope>NUCLEOTIDE SEQUENCE [LARGE SCALE GENOMIC DNA]</scope>
    <source>
        <strain evidence="1 2">DSM 22274</strain>
    </source>
</reference>
<sequence length="106" mass="11409">MDTVALLGRKYRPGVIDGAVQRALAASGAVVIAGTLSLLTYGQLTMTTDDPEMSLASETKDQSIPLELGTYQLLIRQRKNDVFEVVASKVNVGGVEPVAESIWWSE</sequence>
<dbReference type="RefSeq" id="WP_139244524.1">
    <property type="nucleotide sequence ID" value="NZ_FNTV01000002.1"/>
</dbReference>
<name>A0A1H5PDZ0_9MICC</name>
<protein>
    <submittedName>
        <fullName evidence="1">Uncharacterized protein</fullName>
    </submittedName>
</protein>
<evidence type="ECO:0000313" key="2">
    <source>
        <dbReference type="Proteomes" id="UP000182725"/>
    </source>
</evidence>
<organism evidence="1 2">
    <name type="scientific">Arthrobacter alpinus</name>
    <dbReference type="NCBI Taxonomy" id="656366"/>
    <lineage>
        <taxon>Bacteria</taxon>
        <taxon>Bacillati</taxon>
        <taxon>Actinomycetota</taxon>
        <taxon>Actinomycetes</taxon>
        <taxon>Micrococcales</taxon>
        <taxon>Micrococcaceae</taxon>
        <taxon>Arthrobacter</taxon>
    </lineage>
</organism>
<dbReference type="EMBL" id="FNTV01000002">
    <property type="protein sequence ID" value="SEF12139.1"/>
    <property type="molecule type" value="Genomic_DNA"/>
</dbReference>
<proteinExistence type="predicted"/>
<dbReference type="Proteomes" id="UP000182725">
    <property type="component" value="Unassembled WGS sequence"/>
</dbReference>
<dbReference type="AlphaFoldDB" id="A0A1H5PDZ0"/>
<gene>
    <name evidence="1" type="ORF">SAMN04489740_4191</name>
</gene>
<evidence type="ECO:0000313" key="1">
    <source>
        <dbReference type="EMBL" id="SEF12139.1"/>
    </source>
</evidence>